<dbReference type="EMBL" id="BMAT01006587">
    <property type="protein sequence ID" value="GFS15564.1"/>
    <property type="molecule type" value="Genomic_DNA"/>
</dbReference>
<evidence type="ECO:0000313" key="2">
    <source>
        <dbReference type="Proteomes" id="UP000762676"/>
    </source>
</evidence>
<protein>
    <submittedName>
        <fullName evidence="1">Uncharacterized protein</fullName>
    </submittedName>
</protein>
<reference evidence="1 2" key="1">
    <citation type="journal article" date="2021" name="Elife">
        <title>Chloroplast acquisition without the gene transfer in kleptoplastic sea slugs, Plakobranchus ocellatus.</title>
        <authorList>
            <person name="Maeda T."/>
            <person name="Takahashi S."/>
            <person name="Yoshida T."/>
            <person name="Shimamura S."/>
            <person name="Takaki Y."/>
            <person name="Nagai Y."/>
            <person name="Toyoda A."/>
            <person name="Suzuki Y."/>
            <person name="Arimoto A."/>
            <person name="Ishii H."/>
            <person name="Satoh N."/>
            <person name="Nishiyama T."/>
            <person name="Hasebe M."/>
            <person name="Maruyama T."/>
            <person name="Minagawa J."/>
            <person name="Obokata J."/>
            <person name="Shigenobu S."/>
        </authorList>
    </citation>
    <scope>NUCLEOTIDE SEQUENCE [LARGE SCALE GENOMIC DNA]</scope>
</reference>
<proteinExistence type="predicted"/>
<dbReference type="AlphaFoldDB" id="A0AAV4J0R2"/>
<evidence type="ECO:0000313" key="1">
    <source>
        <dbReference type="EMBL" id="GFS15564.1"/>
    </source>
</evidence>
<dbReference type="Proteomes" id="UP000762676">
    <property type="component" value="Unassembled WGS sequence"/>
</dbReference>
<keyword evidence="2" id="KW-1185">Reference proteome</keyword>
<gene>
    <name evidence="1" type="ORF">ElyMa_003190600</name>
</gene>
<organism evidence="1 2">
    <name type="scientific">Elysia marginata</name>
    <dbReference type="NCBI Taxonomy" id="1093978"/>
    <lineage>
        <taxon>Eukaryota</taxon>
        <taxon>Metazoa</taxon>
        <taxon>Spiralia</taxon>
        <taxon>Lophotrochozoa</taxon>
        <taxon>Mollusca</taxon>
        <taxon>Gastropoda</taxon>
        <taxon>Heterobranchia</taxon>
        <taxon>Euthyneura</taxon>
        <taxon>Panpulmonata</taxon>
        <taxon>Sacoglossa</taxon>
        <taxon>Placobranchoidea</taxon>
        <taxon>Plakobranchidae</taxon>
        <taxon>Elysia</taxon>
    </lineage>
</organism>
<accession>A0AAV4J0R2</accession>
<comment type="caution">
    <text evidence="1">The sequence shown here is derived from an EMBL/GenBank/DDBJ whole genome shotgun (WGS) entry which is preliminary data.</text>
</comment>
<sequence>MQAMALRPRHAPLTPIDIRSSPTFPNTRVAVVTPATDERGDPIGRPIDPRANQISAREVPCPFSFHFPDGLICKLTTSTPLLPYCPILMQDFQEPPTKRFCNTHLACDDGSTPEVHSTPAAVNTDIFLILAEGRPLQFLSGAELIGLNFFLLFECQQRQRF</sequence>
<name>A0AAV4J0R2_9GAST</name>